<dbReference type="Proteomes" id="UP000075902">
    <property type="component" value="Unassembled WGS sequence"/>
</dbReference>
<dbReference type="InterPro" id="IPR010622">
    <property type="entry name" value="FAST_Leu-rich"/>
</dbReference>
<evidence type="ECO:0000259" key="3">
    <source>
        <dbReference type="PROSITE" id="PS51286"/>
    </source>
</evidence>
<sequence>MINLRCIGRSFRYCLNARTYSISTSAATAKAIAADGNGDRIKVQPKLSRNTPGSNGSAVVAGGSKNPIVAAAFASLRSDENGREDSAAGGSDVKQDVQIDEMIMKANTVAELLAVSDVTKVNRKQALKIVSILAEWSSIKKVNLSDFENDSRFVELCSLLGRTGTQRTTGGARTNGGGPSAKSTELQGDDLQTVLGITANDEAAKLIAGLTLPQMIKVMSSLAAKKKRSIPLLRSLSFNIASSPAQLNLKECGDLLYAMACLNFRDVVLTGRICADVDRELAKNTDKMAPIVSVLTSLGMLRYRDGAVLDNLCGWIAAHHELCKPTQLGSLLLSLATLNYEPISMDTIKAKLVANVSENDFIRSTDWLNTVWSLTILNCVSGEQLSSVLNADFFRRLQDERRGNLQPSMKIKLLNMAAAAKRVPGAKESLLATHQAELFVPFEPSKDKRVLVTGMLDALKSLIPSESMVKISQTTTMGFTIDAECVLDKKCLPLPVDKEHEQGTRIALLVHDYHDMCQGPHVALNGIQALNMRLLEQEGYTVLSIPYNEFSTSDKLLKRVEYLQKKFKSIVTSKHPTCHQSPDSVNSWSISRSCPNTDRASACLLCISFSTLG</sequence>
<dbReference type="VEuPathDB" id="VectorBase:AMEC009810"/>
<dbReference type="InterPro" id="IPR013584">
    <property type="entry name" value="RAP"/>
</dbReference>
<dbReference type="PANTHER" id="PTHR21228:SF69">
    <property type="entry name" value="GH07286P"/>
    <property type="match status" value="1"/>
</dbReference>
<feature type="domain" description="RAP" evidence="3">
    <location>
        <begin position="506"/>
        <end position="565"/>
    </location>
</feature>
<dbReference type="PROSITE" id="PS51286">
    <property type="entry name" value="RAP"/>
    <property type="match status" value="1"/>
</dbReference>
<comment type="subcellular location">
    <subcellularLocation>
        <location evidence="1">Mitochondrion</location>
    </subcellularLocation>
</comment>
<dbReference type="InterPro" id="IPR049235">
    <property type="entry name" value="DUF6832"/>
</dbReference>
<dbReference type="Pfam" id="PF20725">
    <property type="entry name" value="DUF6832"/>
    <property type="match status" value="1"/>
</dbReference>
<dbReference type="STRING" id="34690.A0A182TWY5"/>
<dbReference type="GO" id="GO:0044528">
    <property type="term" value="P:regulation of mitochondrial mRNA stability"/>
    <property type="evidence" value="ECO:0007669"/>
    <property type="project" value="InterPro"/>
</dbReference>
<protein>
    <recommendedName>
        <fullName evidence="3">RAP domain-containing protein</fullName>
    </recommendedName>
</protein>
<dbReference type="GO" id="GO:0003723">
    <property type="term" value="F:RNA binding"/>
    <property type="evidence" value="ECO:0007669"/>
    <property type="project" value="TreeGrafter"/>
</dbReference>
<dbReference type="PANTHER" id="PTHR21228">
    <property type="entry name" value="FAST LEU-RICH DOMAIN-CONTAINING"/>
    <property type="match status" value="1"/>
</dbReference>
<reference evidence="5" key="1">
    <citation type="submission" date="2014-01" db="EMBL/GenBank/DDBJ databases">
        <title>The Genome Sequence of Anopheles melas CM1001059_A (V2).</title>
        <authorList>
            <consortium name="The Broad Institute Genomics Platform"/>
            <person name="Neafsey D.E."/>
            <person name="Besansky N."/>
            <person name="Howell P."/>
            <person name="Walton C."/>
            <person name="Young S.K."/>
            <person name="Zeng Q."/>
            <person name="Gargeya S."/>
            <person name="Fitzgerald M."/>
            <person name="Haas B."/>
            <person name="Abouelleil A."/>
            <person name="Allen A.W."/>
            <person name="Alvarado L."/>
            <person name="Arachchi H.M."/>
            <person name="Berlin A.M."/>
            <person name="Chapman S.B."/>
            <person name="Gainer-Dewar J."/>
            <person name="Goldberg J."/>
            <person name="Griggs A."/>
            <person name="Gujja S."/>
            <person name="Hansen M."/>
            <person name="Howarth C."/>
            <person name="Imamovic A."/>
            <person name="Ireland A."/>
            <person name="Larimer J."/>
            <person name="McCowan C."/>
            <person name="Murphy C."/>
            <person name="Pearson M."/>
            <person name="Poon T.W."/>
            <person name="Priest M."/>
            <person name="Roberts A."/>
            <person name="Saif S."/>
            <person name="Shea T."/>
            <person name="Sisk P."/>
            <person name="Sykes S."/>
            <person name="Wortman J."/>
            <person name="Nusbaum C."/>
            <person name="Birren B."/>
        </authorList>
    </citation>
    <scope>NUCLEOTIDE SEQUENCE [LARGE SCALE GENOMIC DNA]</scope>
    <source>
        <strain evidence="5">CM1001059</strain>
    </source>
</reference>
<name>A0A182TWY5_9DIPT</name>
<dbReference type="GO" id="GO:0005759">
    <property type="term" value="C:mitochondrial matrix"/>
    <property type="evidence" value="ECO:0007669"/>
    <property type="project" value="TreeGrafter"/>
</dbReference>
<dbReference type="EnsemblMetazoa" id="AMEC009810-RA">
    <property type="protein sequence ID" value="AMEC009810-PA"/>
    <property type="gene ID" value="AMEC009810"/>
</dbReference>
<evidence type="ECO:0000313" key="4">
    <source>
        <dbReference type="EnsemblMetazoa" id="AMEC009810-PA"/>
    </source>
</evidence>
<organism evidence="4 5">
    <name type="scientific">Anopheles melas</name>
    <dbReference type="NCBI Taxonomy" id="34690"/>
    <lineage>
        <taxon>Eukaryota</taxon>
        <taxon>Metazoa</taxon>
        <taxon>Ecdysozoa</taxon>
        <taxon>Arthropoda</taxon>
        <taxon>Hexapoda</taxon>
        <taxon>Insecta</taxon>
        <taxon>Pterygota</taxon>
        <taxon>Neoptera</taxon>
        <taxon>Endopterygota</taxon>
        <taxon>Diptera</taxon>
        <taxon>Nematocera</taxon>
        <taxon>Culicoidea</taxon>
        <taxon>Culicidae</taxon>
        <taxon>Anophelinae</taxon>
        <taxon>Anopheles</taxon>
    </lineage>
</organism>
<dbReference type="GO" id="GO:0035770">
    <property type="term" value="C:ribonucleoprotein granule"/>
    <property type="evidence" value="ECO:0007669"/>
    <property type="project" value="TreeGrafter"/>
</dbReference>
<dbReference type="InterPro" id="IPR050870">
    <property type="entry name" value="FAST_kinase"/>
</dbReference>
<accession>A0A182TWY5</accession>
<dbReference type="InterPro" id="IPR013579">
    <property type="entry name" value="FAST_2"/>
</dbReference>
<dbReference type="Pfam" id="PF06743">
    <property type="entry name" value="FAST_1"/>
    <property type="match status" value="1"/>
</dbReference>
<evidence type="ECO:0000256" key="2">
    <source>
        <dbReference type="ARBA" id="ARBA00023128"/>
    </source>
</evidence>
<keyword evidence="5" id="KW-1185">Reference proteome</keyword>
<dbReference type="Pfam" id="PF08368">
    <property type="entry name" value="FAST_2"/>
    <property type="match status" value="1"/>
</dbReference>
<reference evidence="4" key="2">
    <citation type="submission" date="2020-05" db="UniProtKB">
        <authorList>
            <consortium name="EnsemblMetazoa"/>
        </authorList>
    </citation>
    <scope>IDENTIFICATION</scope>
    <source>
        <strain evidence="4">CM1001059</strain>
    </source>
</reference>
<dbReference type="GO" id="GO:0000963">
    <property type="term" value="P:mitochondrial RNA processing"/>
    <property type="evidence" value="ECO:0007669"/>
    <property type="project" value="TreeGrafter"/>
</dbReference>
<dbReference type="SMART" id="SM00952">
    <property type="entry name" value="RAP"/>
    <property type="match status" value="1"/>
</dbReference>
<dbReference type="AlphaFoldDB" id="A0A182TWY5"/>
<proteinExistence type="predicted"/>
<evidence type="ECO:0000256" key="1">
    <source>
        <dbReference type="ARBA" id="ARBA00004173"/>
    </source>
</evidence>
<evidence type="ECO:0000313" key="5">
    <source>
        <dbReference type="Proteomes" id="UP000075902"/>
    </source>
</evidence>
<keyword evidence="2" id="KW-0496">Mitochondrion</keyword>